<name>A0A368VHJ2_9BACL</name>
<keyword evidence="1" id="KW-0732">Signal</keyword>
<gene>
    <name evidence="2" type="ORF">DFP97_12914</name>
</gene>
<dbReference type="AlphaFoldDB" id="A0A368VHJ2"/>
<evidence type="ECO:0000256" key="1">
    <source>
        <dbReference type="SAM" id="SignalP"/>
    </source>
</evidence>
<evidence type="ECO:0000313" key="2">
    <source>
        <dbReference type="EMBL" id="RCW40859.1"/>
    </source>
</evidence>
<dbReference type="EMBL" id="QPJD01000029">
    <property type="protein sequence ID" value="RCW40859.1"/>
    <property type="molecule type" value="Genomic_DNA"/>
</dbReference>
<sequence length="176" mass="20172">MVKKLIFIMILTMVSVVNPNLVSADIGLDSLKSATDFKLFTPHYSTKSWKLEIKEPYPIDLDRSIVKVRLHYFDKSGQTYMFGVEQHKAKGYKIKRSETTIDVRNKTSTTKVIEEDFKFDTSGENEEINGIEARFQPWGDGTPGGVLRWVQDGTYIEIDSMHLSQKQMVKLAESMK</sequence>
<proteinExistence type="predicted"/>
<protein>
    <submittedName>
        <fullName evidence="2">Uncharacterized protein DUF4367</fullName>
    </submittedName>
</protein>
<reference evidence="2 3" key="1">
    <citation type="submission" date="2018-07" db="EMBL/GenBank/DDBJ databases">
        <title>Genomic Encyclopedia of Type Strains, Phase III (KMG-III): the genomes of soil and plant-associated and newly described type strains.</title>
        <authorList>
            <person name="Whitman W."/>
        </authorList>
    </citation>
    <scope>NUCLEOTIDE SEQUENCE [LARGE SCALE GENOMIC DNA]</scope>
    <source>
        <strain evidence="2 3">CECT 7506</strain>
    </source>
</reference>
<dbReference type="Proteomes" id="UP000252415">
    <property type="component" value="Unassembled WGS sequence"/>
</dbReference>
<keyword evidence="3" id="KW-1185">Reference proteome</keyword>
<feature type="signal peptide" evidence="1">
    <location>
        <begin position="1"/>
        <end position="24"/>
    </location>
</feature>
<evidence type="ECO:0000313" key="3">
    <source>
        <dbReference type="Proteomes" id="UP000252415"/>
    </source>
</evidence>
<feature type="chain" id="PRO_5016571313" evidence="1">
    <location>
        <begin position="25"/>
        <end position="176"/>
    </location>
</feature>
<dbReference type="RefSeq" id="WP_114384126.1">
    <property type="nucleotide sequence ID" value="NZ_QPJD01000029.1"/>
</dbReference>
<organism evidence="2 3">
    <name type="scientific">Paenibacillus prosopidis</name>
    <dbReference type="NCBI Taxonomy" id="630520"/>
    <lineage>
        <taxon>Bacteria</taxon>
        <taxon>Bacillati</taxon>
        <taxon>Bacillota</taxon>
        <taxon>Bacilli</taxon>
        <taxon>Bacillales</taxon>
        <taxon>Paenibacillaceae</taxon>
        <taxon>Paenibacillus</taxon>
    </lineage>
</organism>
<accession>A0A368VHJ2</accession>
<comment type="caution">
    <text evidence="2">The sequence shown here is derived from an EMBL/GenBank/DDBJ whole genome shotgun (WGS) entry which is preliminary data.</text>
</comment>